<keyword evidence="1" id="KW-1133">Transmembrane helix</keyword>
<dbReference type="PANTHER" id="PTHR11731:SF202">
    <property type="entry name" value="DIPEPTIDYL PEPTIDASE FAMILY MEMBER 2"/>
    <property type="match status" value="1"/>
</dbReference>
<name>A0A1I7WA01_HETBA</name>
<protein>
    <submittedName>
        <fullName evidence="4">DPPIV_N domain-containing protein</fullName>
    </submittedName>
</protein>
<feature type="domain" description="Dipeptidylpeptidase IV N-terminal" evidence="2">
    <location>
        <begin position="402"/>
        <end position="588"/>
    </location>
</feature>
<keyword evidence="3" id="KW-1185">Reference proteome</keyword>
<dbReference type="Proteomes" id="UP000095283">
    <property type="component" value="Unplaced"/>
</dbReference>
<dbReference type="AlphaFoldDB" id="A0A1I7WA01"/>
<sequence length="725" mass="83462">MVMEYSIPRTQFPYYMPSTTQYLYEQAVTPQSSYPNFSEPITPKYFNFLNPQERGYDIIEESSRTPLTTHSSRHQAKIFRPYKNMRIIMTSSSGPPDTIKNYDSKYAVRFEIMPPSPPLDPLLKEVPPIHKVFDVAIPPSQRIMKQLSGSTTSKHNVDEIAQGRFKMILVKKNKAWYVVQDHSGRCCEWALNGLCDRHWQRLIIFIRDVQSSFSLIEQIQLINNSTVCLYTIKRKLKFPVLRTLDCRQRILHIAKLLASHVFGVAPYPHNCSLPELPLITYIVINLTLVIIFIVYIIITFPAIDLNNNAIVKNSDQDINRTASRLRSMKRKPSEYRKFTFDDLFSGKVFLKDSYTTEWRKDGGLICKKDEFLGIDKSATVINPGSFEQVKFLDDSDFMGTMSSNDKYAYTTRTVKQIYRHSNEELYRIFRMFNGTTSGTAFAVGPKGDGLETILAFKWNPNPHMNDFVFVHEYNIYYQYDPEKPGTAVKITEGGDYSLRYGVADWLYEGKFKCCSRFCLLMFDDRETNRVFIPKYVKERQYAQYVEIPYPKAGVEINPTVTLYIWDRSSNKSVILFPPEELTISNKYVLYSYAEYLPLLFITLIYLGKSSTFYSFIQPAGNGRITAWHGGSYDVRDIKGYDRNNDILTFISSGGGLGTQRLYKITRATGIQGGILRLQYISCLVTSKQLTPSTVLSKLITFAPLQLANYLISKCDSLVFDILINI</sequence>
<dbReference type="WBParaSite" id="Hba_01501">
    <property type="protein sequence ID" value="Hba_01501"/>
    <property type="gene ID" value="Hba_01501"/>
</dbReference>
<dbReference type="PANTHER" id="PTHR11731">
    <property type="entry name" value="PROTEASE FAMILY S9B,C DIPEPTIDYL-PEPTIDASE IV-RELATED"/>
    <property type="match status" value="1"/>
</dbReference>
<keyword evidence="1" id="KW-0472">Membrane</keyword>
<dbReference type="SUPFAM" id="SSF82171">
    <property type="entry name" value="DPP6 N-terminal domain-like"/>
    <property type="match status" value="1"/>
</dbReference>
<dbReference type="GO" id="GO:0005886">
    <property type="term" value="C:plasma membrane"/>
    <property type="evidence" value="ECO:0007669"/>
    <property type="project" value="TreeGrafter"/>
</dbReference>
<accession>A0A1I7WA01</accession>
<evidence type="ECO:0000313" key="4">
    <source>
        <dbReference type="WBParaSite" id="Hba_01501"/>
    </source>
</evidence>
<dbReference type="InterPro" id="IPR050278">
    <property type="entry name" value="Serine_Prot_S9B/DPPIV"/>
</dbReference>
<dbReference type="Pfam" id="PF00930">
    <property type="entry name" value="DPPIV_N"/>
    <property type="match status" value="1"/>
</dbReference>
<proteinExistence type="predicted"/>
<organism evidence="3 4">
    <name type="scientific">Heterorhabditis bacteriophora</name>
    <name type="common">Entomopathogenic nematode worm</name>
    <dbReference type="NCBI Taxonomy" id="37862"/>
    <lineage>
        <taxon>Eukaryota</taxon>
        <taxon>Metazoa</taxon>
        <taxon>Ecdysozoa</taxon>
        <taxon>Nematoda</taxon>
        <taxon>Chromadorea</taxon>
        <taxon>Rhabditida</taxon>
        <taxon>Rhabditina</taxon>
        <taxon>Rhabditomorpha</taxon>
        <taxon>Strongyloidea</taxon>
        <taxon>Heterorhabditidae</taxon>
        <taxon>Heterorhabditis</taxon>
    </lineage>
</organism>
<dbReference type="GO" id="GO:0006508">
    <property type="term" value="P:proteolysis"/>
    <property type="evidence" value="ECO:0007669"/>
    <property type="project" value="InterPro"/>
</dbReference>
<dbReference type="InterPro" id="IPR002469">
    <property type="entry name" value="Peptidase_S9B_N"/>
</dbReference>
<reference evidence="4" key="1">
    <citation type="submission" date="2016-11" db="UniProtKB">
        <authorList>
            <consortium name="WormBaseParasite"/>
        </authorList>
    </citation>
    <scope>IDENTIFICATION</scope>
</reference>
<dbReference type="GO" id="GO:0008239">
    <property type="term" value="F:dipeptidyl-peptidase activity"/>
    <property type="evidence" value="ECO:0007669"/>
    <property type="project" value="TreeGrafter"/>
</dbReference>
<evidence type="ECO:0000259" key="2">
    <source>
        <dbReference type="Pfam" id="PF00930"/>
    </source>
</evidence>
<dbReference type="Gene3D" id="2.140.10.30">
    <property type="entry name" value="Dipeptidylpeptidase IV, N-terminal domain"/>
    <property type="match status" value="1"/>
</dbReference>
<evidence type="ECO:0000256" key="1">
    <source>
        <dbReference type="SAM" id="Phobius"/>
    </source>
</evidence>
<evidence type="ECO:0000313" key="3">
    <source>
        <dbReference type="Proteomes" id="UP000095283"/>
    </source>
</evidence>
<keyword evidence="1" id="KW-0812">Transmembrane</keyword>
<feature type="transmembrane region" description="Helical" evidence="1">
    <location>
        <begin position="278"/>
        <end position="298"/>
    </location>
</feature>